<evidence type="ECO:0000259" key="3">
    <source>
        <dbReference type="SMART" id="SM01000"/>
    </source>
</evidence>
<comment type="similarity">
    <text evidence="1">Belongs to the AHA1 family.</text>
</comment>
<gene>
    <name evidence="4" type="ORF">C2845_PM11G14170</name>
</gene>
<dbReference type="PANTHER" id="PTHR13009:SF31">
    <property type="entry name" value="OS02G0139100 PROTEIN"/>
    <property type="match status" value="1"/>
</dbReference>
<sequence length="327" mass="36083">MEDTAAAAAAPAEKASSYRYWVREATGDAAPLPVPRKLDPAAAAANGNGNGNPPPLGSVWNQAGTWEEKNLNSWANSRIKDLLGSLGSLEFPTGKASIDEVSKCSGDAFQVTVRNKKRVGYNYELSLRFKGEWLVKEENKKVKGHLDIPEFSFGELEDLELQVRFSDDKDLTSTDKTRICKDLKSFLAPVQEKMRMFEEELKGLVTTQGSKSSKKSEYTNNCINFSVQFNHLPIGFSIPNRICIRVWLSGYGLCLPKTRGKAWARVEWRRPEVAVSGALSSSRSASANPGLSLAPPGKPFRWGQVYCASWFGEFTDHTVHGIFLASV</sequence>
<proteinExistence type="inferred from homology"/>
<dbReference type="GO" id="GO:0001671">
    <property type="term" value="F:ATPase activator activity"/>
    <property type="evidence" value="ECO:0007669"/>
    <property type="project" value="InterPro"/>
</dbReference>
<evidence type="ECO:0000256" key="1">
    <source>
        <dbReference type="ARBA" id="ARBA00006817"/>
    </source>
</evidence>
<dbReference type="PANTHER" id="PTHR13009">
    <property type="entry name" value="HEAT SHOCK PROTEIN 90 HSP90 CO-CHAPERONE AHA-1"/>
    <property type="match status" value="1"/>
</dbReference>
<dbReference type="EMBL" id="PQIB02000007">
    <property type="protein sequence ID" value="RLN07814.1"/>
    <property type="molecule type" value="Genomic_DNA"/>
</dbReference>
<dbReference type="SUPFAM" id="SSF103111">
    <property type="entry name" value="Activator of Hsp90 ATPase, Aha1"/>
    <property type="match status" value="1"/>
</dbReference>
<feature type="domain" description="Activator of Hsp90 ATPase AHSA1-like N-terminal" evidence="3">
    <location>
        <begin position="68"/>
        <end position="204"/>
    </location>
</feature>
<dbReference type="Proteomes" id="UP000275267">
    <property type="component" value="Unassembled WGS sequence"/>
</dbReference>
<accession>A0A3L6RR85</accession>
<dbReference type="GO" id="GO:0051087">
    <property type="term" value="F:protein-folding chaperone binding"/>
    <property type="evidence" value="ECO:0007669"/>
    <property type="project" value="InterPro"/>
</dbReference>
<dbReference type="InterPro" id="IPR036338">
    <property type="entry name" value="Aha1"/>
</dbReference>
<dbReference type="Gene3D" id="3.15.10.20">
    <property type="entry name" value="Activator of Hsp90 ATPase Aha1, N-terminal domain"/>
    <property type="match status" value="1"/>
</dbReference>
<name>A0A3L6RR85_PANMI</name>
<dbReference type="GO" id="GO:0005829">
    <property type="term" value="C:cytosol"/>
    <property type="evidence" value="ECO:0007669"/>
    <property type="project" value="TreeGrafter"/>
</dbReference>
<organism evidence="4 5">
    <name type="scientific">Panicum miliaceum</name>
    <name type="common">Proso millet</name>
    <name type="synonym">Broomcorn millet</name>
    <dbReference type="NCBI Taxonomy" id="4540"/>
    <lineage>
        <taxon>Eukaryota</taxon>
        <taxon>Viridiplantae</taxon>
        <taxon>Streptophyta</taxon>
        <taxon>Embryophyta</taxon>
        <taxon>Tracheophyta</taxon>
        <taxon>Spermatophyta</taxon>
        <taxon>Magnoliopsida</taxon>
        <taxon>Liliopsida</taxon>
        <taxon>Poales</taxon>
        <taxon>Poaceae</taxon>
        <taxon>PACMAD clade</taxon>
        <taxon>Panicoideae</taxon>
        <taxon>Panicodae</taxon>
        <taxon>Paniceae</taxon>
        <taxon>Panicinae</taxon>
        <taxon>Panicum</taxon>
        <taxon>Panicum sect. Panicum</taxon>
    </lineage>
</organism>
<feature type="region of interest" description="Disordered" evidence="2">
    <location>
        <begin position="30"/>
        <end position="60"/>
    </location>
</feature>
<dbReference type="AlphaFoldDB" id="A0A3L6RR85"/>
<dbReference type="STRING" id="4540.A0A3L6RR85"/>
<dbReference type="GO" id="GO:0006457">
    <property type="term" value="P:protein folding"/>
    <property type="evidence" value="ECO:0007669"/>
    <property type="project" value="TreeGrafter"/>
</dbReference>
<evidence type="ECO:0000313" key="5">
    <source>
        <dbReference type="Proteomes" id="UP000275267"/>
    </source>
</evidence>
<evidence type="ECO:0000313" key="4">
    <source>
        <dbReference type="EMBL" id="RLN07814.1"/>
    </source>
</evidence>
<comment type="caution">
    <text evidence="4">The sequence shown here is derived from an EMBL/GenBank/DDBJ whole genome shotgun (WGS) entry which is preliminary data.</text>
</comment>
<reference evidence="5" key="1">
    <citation type="journal article" date="2019" name="Nat. Commun.">
        <title>The genome of broomcorn millet.</title>
        <authorList>
            <person name="Zou C."/>
            <person name="Miki D."/>
            <person name="Li D."/>
            <person name="Tang Q."/>
            <person name="Xiao L."/>
            <person name="Rajput S."/>
            <person name="Deng P."/>
            <person name="Jia W."/>
            <person name="Huang R."/>
            <person name="Zhang M."/>
            <person name="Sun Y."/>
            <person name="Hu J."/>
            <person name="Fu X."/>
            <person name="Schnable P.S."/>
            <person name="Li F."/>
            <person name="Zhang H."/>
            <person name="Feng B."/>
            <person name="Zhu X."/>
            <person name="Liu R."/>
            <person name="Schnable J.C."/>
            <person name="Zhu J.-K."/>
            <person name="Zhang H."/>
        </authorList>
    </citation>
    <scope>NUCLEOTIDE SEQUENCE [LARGE SCALE GENOMIC DNA]</scope>
</reference>
<evidence type="ECO:0000256" key="2">
    <source>
        <dbReference type="SAM" id="MobiDB-lite"/>
    </source>
</evidence>
<protein>
    <recommendedName>
        <fullName evidence="3">Activator of Hsp90 ATPase AHSA1-like N-terminal domain-containing protein</fullName>
    </recommendedName>
</protein>
<dbReference type="Pfam" id="PF09229">
    <property type="entry name" value="Aha1_N"/>
    <property type="match status" value="1"/>
</dbReference>
<dbReference type="InterPro" id="IPR015310">
    <property type="entry name" value="AHSA1-like_N"/>
</dbReference>
<keyword evidence="5" id="KW-1185">Reference proteome</keyword>
<dbReference type="SMART" id="SM01000">
    <property type="entry name" value="Aha1_N"/>
    <property type="match status" value="1"/>
</dbReference>
<dbReference type="OrthoDB" id="567237at2759"/>